<dbReference type="PRINTS" id="PR00101">
    <property type="entry name" value="ATCASE"/>
</dbReference>
<feature type="binding site" evidence="7">
    <location>
        <position position="140"/>
    </location>
    <ligand>
        <name>carbamoyl phosphate</name>
        <dbReference type="ChEBI" id="CHEBI:58228"/>
    </ligand>
</feature>
<dbReference type="AlphaFoldDB" id="A0A4Q9FFA6"/>
<reference evidence="10 11" key="1">
    <citation type="submission" date="2019-02" db="EMBL/GenBank/DDBJ databases">
        <title>Hyunsoonleella sp., isolated from marine sediment.</title>
        <authorList>
            <person name="Liu B.-T."/>
        </authorList>
    </citation>
    <scope>NUCLEOTIDE SEQUENCE [LARGE SCALE GENOMIC DNA]</scope>
    <source>
        <strain evidence="10 11">T58</strain>
    </source>
</reference>
<dbReference type="PROSITE" id="PS00097">
    <property type="entry name" value="CARBAMOYLTRANSFERASE"/>
    <property type="match status" value="1"/>
</dbReference>
<dbReference type="InterPro" id="IPR036901">
    <property type="entry name" value="Asp/Orn_carbamoylTrfase_sf"/>
</dbReference>
<dbReference type="InterPro" id="IPR006131">
    <property type="entry name" value="Asp_carbamoyltransf_Asp/Orn-bd"/>
</dbReference>
<feature type="binding site" evidence="7">
    <location>
        <position position="170"/>
    </location>
    <ligand>
        <name>L-aspartate</name>
        <dbReference type="ChEBI" id="CHEBI:29991"/>
    </ligand>
</feature>
<dbReference type="Pfam" id="PF00185">
    <property type="entry name" value="OTCace"/>
    <property type="match status" value="1"/>
</dbReference>
<name>A0A4Q9FFA6_9FLAO</name>
<feature type="domain" description="Aspartate/ornithine carbamoyltransferase carbamoyl-P binding" evidence="9">
    <location>
        <begin position="8"/>
        <end position="150"/>
    </location>
</feature>
<comment type="similarity">
    <text evidence="2 7">Belongs to the aspartate/ornithine carbamoyltransferase superfamily. ATCase family.</text>
</comment>
<feature type="binding site" evidence="7">
    <location>
        <position position="59"/>
    </location>
    <ligand>
        <name>carbamoyl phosphate</name>
        <dbReference type="ChEBI" id="CHEBI:58228"/>
    </ligand>
</feature>
<dbReference type="OrthoDB" id="9774690at2"/>
<evidence type="ECO:0000259" key="9">
    <source>
        <dbReference type="Pfam" id="PF02729"/>
    </source>
</evidence>
<dbReference type="GO" id="GO:0016597">
    <property type="term" value="F:amino acid binding"/>
    <property type="evidence" value="ECO:0007669"/>
    <property type="project" value="InterPro"/>
</dbReference>
<dbReference type="GO" id="GO:0006520">
    <property type="term" value="P:amino acid metabolic process"/>
    <property type="evidence" value="ECO:0007669"/>
    <property type="project" value="InterPro"/>
</dbReference>
<dbReference type="EC" id="2.1.3.2" evidence="7"/>
<dbReference type="Pfam" id="PF02729">
    <property type="entry name" value="OTCace_N"/>
    <property type="match status" value="1"/>
</dbReference>
<dbReference type="GO" id="GO:0006207">
    <property type="term" value="P:'de novo' pyrimidine nucleobase biosynthetic process"/>
    <property type="evidence" value="ECO:0007669"/>
    <property type="project" value="InterPro"/>
</dbReference>
<evidence type="ECO:0000256" key="1">
    <source>
        <dbReference type="ARBA" id="ARBA00004852"/>
    </source>
</evidence>
<feature type="binding site" evidence="7">
    <location>
        <position position="224"/>
    </location>
    <ligand>
        <name>L-aspartate</name>
        <dbReference type="ChEBI" id="CHEBI:29991"/>
    </ligand>
</feature>
<dbReference type="GO" id="GO:0044205">
    <property type="term" value="P:'de novo' UMP biosynthetic process"/>
    <property type="evidence" value="ECO:0007669"/>
    <property type="project" value="UniProtKB-UniRule"/>
</dbReference>
<gene>
    <name evidence="7" type="primary">pyrB</name>
    <name evidence="10" type="ORF">EYD45_10730</name>
</gene>
<comment type="function">
    <text evidence="5 7">Catalyzes the condensation of carbamoyl phosphate and aspartate to form carbamoyl aspartate and inorganic phosphate, the committed step in the de novo pyrimidine nucleotide biosynthesis pathway.</text>
</comment>
<dbReference type="NCBIfam" id="TIGR00670">
    <property type="entry name" value="asp_carb_tr"/>
    <property type="match status" value="1"/>
</dbReference>
<protein>
    <recommendedName>
        <fullName evidence="7">Aspartate carbamoyltransferase</fullName>
        <ecNumber evidence="7">2.1.3.2</ecNumber>
    </recommendedName>
    <alternativeName>
        <fullName evidence="7">Aspartate transcarbamylase</fullName>
        <shortName evidence="7">ATCase</shortName>
    </alternativeName>
</protein>
<dbReference type="InterPro" id="IPR002082">
    <property type="entry name" value="Asp_carbamoyltransf"/>
</dbReference>
<dbReference type="NCBIfam" id="NF002032">
    <property type="entry name" value="PRK00856.1"/>
    <property type="match status" value="1"/>
</dbReference>
<feature type="binding site" evidence="7">
    <location>
        <position position="137"/>
    </location>
    <ligand>
        <name>carbamoyl phosphate</name>
        <dbReference type="ChEBI" id="CHEBI:58228"/>
    </ligand>
</feature>
<feature type="binding site" evidence="7">
    <location>
        <position position="60"/>
    </location>
    <ligand>
        <name>carbamoyl phosphate</name>
        <dbReference type="ChEBI" id="CHEBI:58228"/>
    </ligand>
</feature>
<dbReference type="PRINTS" id="PR00100">
    <property type="entry name" value="AOTCASE"/>
</dbReference>
<evidence type="ECO:0000256" key="7">
    <source>
        <dbReference type="HAMAP-Rule" id="MF_00001"/>
    </source>
</evidence>
<proteinExistence type="inferred from homology"/>
<dbReference type="RefSeq" id="WP_130964551.1">
    <property type="nucleotide sequence ID" value="NZ_SIRT01000008.1"/>
</dbReference>
<dbReference type="HAMAP" id="MF_00001">
    <property type="entry name" value="Asp_carb_tr"/>
    <property type="match status" value="1"/>
</dbReference>
<comment type="pathway">
    <text evidence="1 7">Pyrimidine metabolism; UMP biosynthesis via de novo pathway; (S)-dihydroorotate from bicarbonate: step 2/3.</text>
</comment>
<evidence type="ECO:0000256" key="3">
    <source>
        <dbReference type="ARBA" id="ARBA00022679"/>
    </source>
</evidence>
<comment type="subunit">
    <text evidence="7">Heterododecamer (2C3:3R2) of six catalytic PyrB chains organized as two trimers (C3), and six regulatory PyrI chains organized as three dimers (R2).</text>
</comment>
<evidence type="ECO:0000256" key="2">
    <source>
        <dbReference type="ARBA" id="ARBA00008896"/>
    </source>
</evidence>
<evidence type="ECO:0000259" key="8">
    <source>
        <dbReference type="Pfam" id="PF00185"/>
    </source>
</evidence>
<keyword evidence="11" id="KW-1185">Reference proteome</keyword>
<dbReference type="GO" id="GO:0004070">
    <property type="term" value="F:aspartate carbamoyltransferase activity"/>
    <property type="evidence" value="ECO:0007669"/>
    <property type="project" value="UniProtKB-UniRule"/>
</dbReference>
<dbReference type="InterPro" id="IPR006130">
    <property type="entry name" value="Asp/Orn_carbamoylTrfase"/>
</dbReference>
<evidence type="ECO:0000256" key="6">
    <source>
        <dbReference type="ARBA" id="ARBA00048859"/>
    </source>
</evidence>
<evidence type="ECO:0000313" key="10">
    <source>
        <dbReference type="EMBL" id="TBN03020.1"/>
    </source>
</evidence>
<comment type="caution">
    <text evidence="10">The sequence shown here is derived from an EMBL/GenBank/DDBJ whole genome shotgun (WGS) entry which is preliminary data.</text>
</comment>
<dbReference type="UniPathway" id="UPA00070">
    <property type="reaction ID" value="UER00116"/>
</dbReference>
<keyword evidence="4 7" id="KW-0665">Pyrimidine biosynthesis</keyword>
<feature type="binding site" evidence="7">
    <location>
        <position position="87"/>
    </location>
    <ligand>
        <name>L-aspartate</name>
        <dbReference type="ChEBI" id="CHEBI:29991"/>
    </ligand>
</feature>
<dbReference type="Gene3D" id="3.40.50.1370">
    <property type="entry name" value="Aspartate/ornithine carbamoyltransferase"/>
    <property type="match status" value="2"/>
</dbReference>
<evidence type="ECO:0000256" key="5">
    <source>
        <dbReference type="ARBA" id="ARBA00043884"/>
    </source>
</evidence>
<comment type="catalytic activity">
    <reaction evidence="6 7">
        <text>carbamoyl phosphate + L-aspartate = N-carbamoyl-L-aspartate + phosphate + H(+)</text>
        <dbReference type="Rhea" id="RHEA:20013"/>
        <dbReference type="ChEBI" id="CHEBI:15378"/>
        <dbReference type="ChEBI" id="CHEBI:29991"/>
        <dbReference type="ChEBI" id="CHEBI:32814"/>
        <dbReference type="ChEBI" id="CHEBI:43474"/>
        <dbReference type="ChEBI" id="CHEBI:58228"/>
        <dbReference type="EC" id="2.1.3.2"/>
    </reaction>
</comment>
<feature type="binding site" evidence="7">
    <location>
        <position position="266"/>
    </location>
    <ligand>
        <name>carbamoyl phosphate</name>
        <dbReference type="ChEBI" id="CHEBI:58228"/>
    </ligand>
</feature>
<evidence type="ECO:0000256" key="4">
    <source>
        <dbReference type="ARBA" id="ARBA00022975"/>
    </source>
</evidence>
<feature type="domain" description="Aspartate/ornithine carbamoyltransferase Asp/Orn-binding" evidence="8">
    <location>
        <begin position="156"/>
        <end position="302"/>
    </location>
</feature>
<dbReference type="PANTHER" id="PTHR45753">
    <property type="entry name" value="ORNITHINE CARBAMOYLTRANSFERASE, MITOCHONDRIAL"/>
    <property type="match status" value="1"/>
</dbReference>
<keyword evidence="3 7" id="KW-0808">Transferase</keyword>
<sequence>MSELSVNHLLGIKYLNEKDIELIFETADHFKEVINRPIKKVPSLRDITIANLFFENSTRTKLSFELAEKRLSADVINFSSGQSSVKKGETLVDTVNNILSMKVDMVVMRHPNPGAGVFLSKHVDASIINAGDGAHEHPTQALLDSYSIREKLGEVKGKKVVIVGDILHSRVALSNIFALQLQGAEVMVCGPKTLIPKYIDKLGVKVETNLLKALNWCNVANMLRVQNERMDISYFPSTREYTQQYGVNKELLDNLDKEITIMHPGPINRGVEITSDVADSKQAIILDQVQNGVAVRMAVIYLLASKIKQ</sequence>
<dbReference type="PANTHER" id="PTHR45753:SF6">
    <property type="entry name" value="ASPARTATE CARBAMOYLTRANSFERASE"/>
    <property type="match status" value="1"/>
</dbReference>
<evidence type="ECO:0000313" key="11">
    <source>
        <dbReference type="Proteomes" id="UP000291142"/>
    </source>
</evidence>
<dbReference type="Proteomes" id="UP000291142">
    <property type="component" value="Unassembled WGS sequence"/>
</dbReference>
<feature type="binding site" evidence="7">
    <location>
        <position position="265"/>
    </location>
    <ligand>
        <name>carbamoyl phosphate</name>
        <dbReference type="ChEBI" id="CHEBI:58228"/>
    </ligand>
</feature>
<dbReference type="EMBL" id="SIRT01000008">
    <property type="protein sequence ID" value="TBN03020.1"/>
    <property type="molecule type" value="Genomic_DNA"/>
</dbReference>
<accession>A0A4Q9FFA6</accession>
<feature type="binding site" evidence="7">
    <location>
        <position position="109"/>
    </location>
    <ligand>
        <name>carbamoyl phosphate</name>
        <dbReference type="ChEBI" id="CHEBI:58228"/>
    </ligand>
</feature>
<organism evidence="10 11">
    <name type="scientific">Hyunsoonleella flava</name>
    <dbReference type="NCBI Taxonomy" id="2527939"/>
    <lineage>
        <taxon>Bacteria</taxon>
        <taxon>Pseudomonadati</taxon>
        <taxon>Bacteroidota</taxon>
        <taxon>Flavobacteriia</taxon>
        <taxon>Flavobacteriales</taxon>
        <taxon>Flavobacteriaceae</taxon>
    </lineage>
</organism>
<dbReference type="SUPFAM" id="SSF53671">
    <property type="entry name" value="Aspartate/ornithine carbamoyltransferase"/>
    <property type="match status" value="1"/>
</dbReference>
<dbReference type="InterPro" id="IPR006132">
    <property type="entry name" value="Asp/Orn_carbamoyltranf_P-bd"/>
</dbReference>